<evidence type="ECO:0000259" key="4">
    <source>
        <dbReference type="Pfam" id="PF13649"/>
    </source>
</evidence>
<dbReference type="GO" id="GO:0008168">
    <property type="term" value="F:methyltransferase activity"/>
    <property type="evidence" value="ECO:0007669"/>
    <property type="project" value="UniProtKB-KW"/>
</dbReference>
<reference evidence="6" key="1">
    <citation type="submission" date="2018-02" db="EMBL/GenBank/DDBJ databases">
        <authorList>
            <person name="Hornung B."/>
        </authorList>
    </citation>
    <scope>NUCLEOTIDE SEQUENCE [LARGE SCALE GENOMIC DNA]</scope>
</reference>
<dbReference type="GO" id="GO:0032259">
    <property type="term" value="P:methylation"/>
    <property type="evidence" value="ECO:0007669"/>
    <property type="project" value="UniProtKB-KW"/>
</dbReference>
<dbReference type="AlphaFoldDB" id="A0A375I0D0"/>
<evidence type="ECO:0000313" key="5">
    <source>
        <dbReference type="EMBL" id="SPF68237.1"/>
    </source>
</evidence>
<dbReference type="Gene3D" id="3.40.50.150">
    <property type="entry name" value="Vaccinia Virus protein VP39"/>
    <property type="match status" value="1"/>
</dbReference>
<evidence type="ECO:0000256" key="3">
    <source>
        <dbReference type="ARBA" id="ARBA00022691"/>
    </source>
</evidence>
<accession>A0A375I0D0</accession>
<dbReference type="PANTHER" id="PTHR43464:SF19">
    <property type="entry name" value="UBIQUINONE BIOSYNTHESIS O-METHYLTRANSFERASE, MITOCHONDRIAL"/>
    <property type="match status" value="1"/>
</dbReference>
<dbReference type="EMBL" id="OMOH01000004">
    <property type="protein sequence ID" value="SPF68237.1"/>
    <property type="molecule type" value="Genomic_DNA"/>
</dbReference>
<keyword evidence="2 5" id="KW-0808">Transferase</keyword>
<evidence type="ECO:0000256" key="2">
    <source>
        <dbReference type="ARBA" id="ARBA00022679"/>
    </source>
</evidence>
<dbReference type="CDD" id="cd02440">
    <property type="entry name" value="AdoMet_MTases"/>
    <property type="match status" value="1"/>
</dbReference>
<sequence length="204" mass="22893">MKKTMDDYWNHNTAYHRWILRTVERQGHRDVLDVGCGEGLLLQRLAPLVSTVTGVEPDAEALERARVRLAGLPTARLVPDRFEQAALDEAGYDLITFVASLHHMEPRRALSRAARLLRPGGDLLVVGLAANRSPVDWAFSALTLPAARIGSLAHHETRDIGVPVAEPPEDLREIRRTAGELLPGARIRRGLYYRYLLRWTRPAD</sequence>
<organism evidence="5 6">
    <name type="scientific">Propionibacterium ruminifibrarum</name>
    <dbReference type="NCBI Taxonomy" id="1962131"/>
    <lineage>
        <taxon>Bacteria</taxon>
        <taxon>Bacillati</taxon>
        <taxon>Actinomycetota</taxon>
        <taxon>Actinomycetes</taxon>
        <taxon>Propionibacteriales</taxon>
        <taxon>Propionibacteriaceae</taxon>
        <taxon>Propionibacterium</taxon>
    </lineage>
</organism>
<dbReference type="Proteomes" id="UP000265962">
    <property type="component" value="Unassembled WGS sequence"/>
</dbReference>
<gene>
    <name evidence="5" type="ORF">PROPJV5_1180</name>
</gene>
<dbReference type="InterPro" id="IPR041698">
    <property type="entry name" value="Methyltransf_25"/>
</dbReference>
<keyword evidence="6" id="KW-1185">Reference proteome</keyword>
<evidence type="ECO:0000256" key="1">
    <source>
        <dbReference type="ARBA" id="ARBA00022603"/>
    </source>
</evidence>
<dbReference type="OrthoDB" id="65624at2"/>
<dbReference type="PANTHER" id="PTHR43464">
    <property type="entry name" value="METHYLTRANSFERASE"/>
    <property type="match status" value="1"/>
</dbReference>
<dbReference type="Pfam" id="PF13649">
    <property type="entry name" value="Methyltransf_25"/>
    <property type="match status" value="1"/>
</dbReference>
<keyword evidence="1 5" id="KW-0489">Methyltransferase</keyword>
<feature type="domain" description="Methyltransferase" evidence="4">
    <location>
        <begin position="31"/>
        <end position="121"/>
    </location>
</feature>
<name>A0A375I0D0_9ACTN</name>
<proteinExistence type="predicted"/>
<dbReference type="SUPFAM" id="SSF53335">
    <property type="entry name" value="S-adenosyl-L-methionine-dependent methyltransferases"/>
    <property type="match status" value="1"/>
</dbReference>
<dbReference type="InterPro" id="IPR029063">
    <property type="entry name" value="SAM-dependent_MTases_sf"/>
</dbReference>
<keyword evidence="3" id="KW-0949">S-adenosyl-L-methionine</keyword>
<evidence type="ECO:0000313" key="6">
    <source>
        <dbReference type="Proteomes" id="UP000265962"/>
    </source>
</evidence>
<protein>
    <submittedName>
        <fullName evidence="5">Methyltransferase domain</fullName>
    </submittedName>
</protein>